<dbReference type="AlphaFoldDB" id="A0A3B0T4X2"/>
<gene>
    <name evidence="1" type="ORF">MNBD_ALPHA05-123</name>
</gene>
<evidence type="ECO:0000313" key="1">
    <source>
        <dbReference type="EMBL" id="VAW07379.1"/>
    </source>
</evidence>
<sequence length="150" mass="16144">MLNQLRGQLGQVNKRIRNLLGALADGIAGDTELFREKMAGAENERAELIKLIDAQEAQVKEALTPITLDQATIASRHLKLLLHGAPTDLKKRYVRTFVTEIIVGKSEIVISGPKDALAEAVCGEPLTNLAAAAGPVRGLVREWRAGAGEK</sequence>
<name>A0A3B0T4X2_9ZZZZ</name>
<dbReference type="EMBL" id="UOEH01000580">
    <property type="protein sequence ID" value="VAW07379.1"/>
    <property type="molecule type" value="Genomic_DNA"/>
</dbReference>
<reference evidence="1" key="1">
    <citation type="submission" date="2018-06" db="EMBL/GenBank/DDBJ databases">
        <authorList>
            <person name="Zhirakovskaya E."/>
        </authorList>
    </citation>
    <scope>NUCLEOTIDE SEQUENCE</scope>
</reference>
<accession>A0A3B0T4X2</accession>
<organism evidence="1">
    <name type="scientific">hydrothermal vent metagenome</name>
    <dbReference type="NCBI Taxonomy" id="652676"/>
    <lineage>
        <taxon>unclassified sequences</taxon>
        <taxon>metagenomes</taxon>
        <taxon>ecological metagenomes</taxon>
    </lineage>
</organism>
<protein>
    <submittedName>
        <fullName evidence="1">Uncharacterized protein</fullName>
    </submittedName>
</protein>
<proteinExistence type="predicted"/>